<reference evidence="2 3" key="1">
    <citation type="submission" date="2023-01" db="EMBL/GenBank/DDBJ databases">
        <title>Analysis of 21 Apiospora genomes using comparative genomics revels a genus with tremendous synthesis potential of carbohydrate active enzymes and secondary metabolites.</title>
        <authorList>
            <person name="Sorensen T."/>
        </authorList>
    </citation>
    <scope>NUCLEOTIDE SEQUENCE [LARGE SCALE GENOMIC DNA]</scope>
    <source>
        <strain evidence="2 3">CBS 117206</strain>
    </source>
</reference>
<keyword evidence="3" id="KW-1185">Reference proteome</keyword>
<accession>A0AAW0QD58</accession>
<comment type="caution">
    <text evidence="2">The sequence shown here is derived from an EMBL/GenBank/DDBJ whole genome shotgun (WGS) entry which is preliminary data.</text>
</comment>
<dbReference type="Proteomes" id="UP001392437">
    <property type="component" value="Unassembled WGS sequence"/>
</dbReference>
<protein>
    <submittedName>
        <fullName evidence="2">Uncharacterized protein</fullName>
    </submittedName>
</protein>
<gene>
    <name evidence="2" type="ORF">PG999_010821</name>
</gene>
<dbReference type="AlphaFoldDB" id="A0AAW0QD58"/>
<sequence>MLPRLRVSASSSGAKPPTIPEEGETQIVGSETGTLRDPLDFNHAAVVFADALFRRLPLDLDVAAFDRMSPELEQTIRNFSYTVSSDGREDAATSAMARRLGTKIRRHPR</sequence>
<feature type="region of interest" description="Disordered" evidence="1">
    <location>
        <begin position="1"/>
        <end position="24"/>
    </location>
</feature>
<evidence type="ECO:0000313" key="2">
    <source>
        <dbReference type="EMBL" id="KAK8100447.1"/>
    </source>
</evidence>
<dbReference type="EMBL" id="JAQQWP010000009">
    <property type="protein sequence ID" value="KAK8100447.1"/>
    <property type="molecule type" value="Genomic_DNA"/>
</dbReference>
<name>A0AAW0QD58_9PEZI</name>
<evidence type="ECO:0000313" key="3">
    <source>
        <dbReference type="Proteomes" id="UP001392437"/>
    </source>
</evidence>
<evidence type="ECO:0000256" key="1">
    <source>
        <dbReference type="SAM" id="MobiDB-lite"/>
    </source>
</evidence>
<proteinExistence type="predicted"/>
<organism evidence="2 3">
    <name type="scientific">Apiospora kogelbergensis</name>
    <dbReference type="NCBI Taxonomy" id="1337665"/>
    <lineage>
        <taxon>Eukaryota</taxon>
        <taxon>Fungi</taxon>
        <taxon>Dikarya</taxon>
        <taxon>Ascomycota</taxon>
        <taxon>Pezizomycotina</taxon>
        <taxon>Sordariomycetes</taxon>
        <taxon>Xylariomycetidae</taxon>
        <taxon>Amphisphaeriales</taxon>
        <taxon>Apiosporaceae</taxon>
        <taxon>Apiospora</taxon>
    </lineage>
</organism>